<evidence type="ECO:0000256" key="2">
    <source>
        <dbReference type="ARBA" id="ARBA00009450"/>
    </source>
</evidence>
<comment type="caution">
    <text evidence="19">The sequence shown here is derived from an EMBL/GenBank/DDBJ whole genome shotgun (WGS) entry which is preliminary data.</text>
</comment>
<feature type="domain" description="Soluble ligand binding" evidence="17">
    <location>
        <begin position="256"/>
        <end position="308"/>
    </location>
</feature>
<evidence type="ECO:0000259" key="18">
    <source>
        <dbReference type="Pfam" id="PF22461"/>
    </source>
</evidence>
<dbReference type="RefSeq" id="WP_106568942.1">
    <property type="nucleotide sequence ID" value="NZ_PYGF01000017.1"/>
</dbReference>
<keyword evidence="12" id="KW-0564">Palmitate</keyword>
<keyword evidence="13" id="KW-0998">Cell outer membrane</keyword>
<evidence type="ECO:0000256" key="3">
    <source>
        <dbReference type="ARBA" id="ARBA00022448"/>
    </source>
</evidence>
<keyword evidence="14" id="KW-0449">Lipoprotein</keyword>
<evidence type="ECO:0000313" key="20">
    <source>
        <dbReference type="Proteomes" id="UP000240708"/>
    </source>
</evidence>
<keyword evidence="8" id="KW-0625">Polysaccharide transport</keyword>
<sequence length="877" mass="97863">MKDHSSRANKKHYSALKLLAFFCLGLFFIIYHPTSSQAQNIPDIANINVDELTDEQIRELIRRAGESGITESELIQMARLRGLPAREAEKLQKRIEQLEISSTGTRSRTSASKREPRRQTDFNEISQGILKVQPEMEDSSILNSPIFGLDLFYNKNRRLSFEPSINMATPKNYILGPGDMVYVDIYGQSEQYYEANINADGFMILDNIGPISVSGKTIEEASGIIRNRLASYYPGIRGSNPNTFVQVTLGNVRTIKVHLVGELRLPGTFTLSAFSTVFNALYAAGGPNENGTMRNIKIIRAGKPVASVDVYDFLVNGKANLDLQLQDQDVVLVEPFMSRAKVSGEVKRPKTFEVKEGDTFDDLLRYAGGFTDEAFKERINVSRVTGKEKAVSDIYQNQFGLFLVKGGDEYQVGRILNRYTNRVQIKGAVFREGNYALNEGLTLSQLIKNAEGLRGDAYLERASILRTYDDFSTEVLTVSLKEIIEGRTADIPLRREDVIRISSIYDLQEEFYVQVNGEVRNPGTYPFSKNMTVEELIIMAGGLREAANIRDVEIARRSNETAKGNFSDIIPVEVNEKLISGNNSVTLEPYDMVVVRRKSNFTLDKLVKVEGQVNSPGIFPIKNAEERISDVIKRAGGLTNFAYPNGATLIRRTEFFETESEQLRRQRNLMDLQQKLLMDPNNSEAQELLLERLFKDLGTAPVEGGEGLATAATKRETITGITETKAGVAPVKIRQTEAVAIDLEAIIKNPGSDLDLILEEGDIISVPRQLQTVRMRGDVVYPATVRFEKDKGMKYYINRSGGFDIRANRKRTYIVYANGEVARTKSLFGLRSYPNVRPGSEVIVPTKGPRVPVRPGELVGIATGIATLVLVITQINP</sequence>
<dbReference type="InterPro" id="IPR049712">
    <property type="entry name" value="Poly_export"/>
</dbReference>
<evidence type="ECO:0000256" key="9">
    <source>
        <dbReference type="ARBA" id="ARBA00023065"/>
    </source>
</evidence>
<dbReference type="InterPro" id="IPR054765">
    <property type="entry name" value="SLBB_dom"/>
</dbReference>
<evidence type="ECO:0000256" key="8">
    <source>
        <dbReference type="ARBA" id="ARBA00023047"/>
    </source>
</evidence>
<feature type="domain" description="Polysaccharide export protein N-terminal" evidence="16">
    <location>
        <begin position="169"/>
        <end position="233"/>
    </location>
</feature>
<dbReference type="Pfam" id="PF22461">
    <property type="entry name" value="SLBB_2"/>
    <property type="match status" value="1"/>
</dbReference>
<comment type="similarity">
    <text evidence="2">Belongs to the BexD/CtrA/VexA family.</text>
</comment>
<proteinExistence type="inferred from homology"/>
<evidence type="ECO:0000256" key="5">
    <source>
        <dbReference type="ARBA" id="ARBA00022597"/>
    </source>
</evidence>
<keyword evidence="10" id="KW-0626">Porin</keyword>
<evidence type="ECO:0000256" key="7">
    <source>
        <dbReference type="ARBA" id="ARBA00022729"/>
    </source>
</evidence>
<dbReference type="InterPro" id="IPR003715">
    <property type="entry name" value="Poly_export_N"/>
</dbReference>
<evidence type="ECO:0000313" key="19">
    <source>
        <dbReference type="EMBL" id="PSK99257.1"/>
    </source>
</evidence>
<evidence type="ECO:0000256" key="15">
    <source>
        <dbReference type="SAM" id="MobiDB-lite"/>
    </source>
</evidence>
<evidence type="ECO:0000256" key="13">
    <source>
        <dbReference type="ARBA" id="ARBA00023237"/>
    </source>
</evidence>
<dbReference type="EMBL" id="PYGF01000017">
    <property type="protein sequence ID" value="PSK99257.1"/>
    <property type="molecule type" value="Genomic_DNA"/>
</dbReference>
<dbReference type="GO" id="GO:0009279">
    <property type="term" value="C:cell outer membrane"/>
    <property type="evidence" value="ECO:0007669"/>
    <property type="project" value="UniProtKB-SubCell"/>
</dbReference>
<evidence type="ECO:0000256" key="11">
    <source>
        <dbReference type="ARBA" id="ARBA00023136"/>
    </source>
</evidence>
<dbReference type="Proteomes" id="UP000240708">
    <property type="component" value="Unassembled WGS sequence"/>
</dbReference>
<evidence type="ECO:0000256" key="1">
    <source>
        <dbReference type="ARBA" id="ARBA00004571"/>
    </source>
</evidence>
<keyword evidence="5" id="KW-0762">Sugar transport</keyword>
<evidence type="ECO:0000256" key="10">
    <source>
        <dbReference type="ARBA" id="ARBA00023114"/>
    </source>
</evidence>
<feature type="region of interest" description="Disordered" evidence="15">
    <location>
        <begin position="96"/>
        <end position="124"/>
    </location>
</feature>
<feature type="domain" description="Soluble ligand binding" evidence="17">
    <location>
        <begin position="422"/>
        <end position="466"/>
    </location>
</feature>
<dbReference type="Pfam" id="PF02563">
    <property type="entry name" value="Poly_export"/>
    <property type="match status" value="1"/>
</dbReference>
<feature type="compositionally biased region" description="Low complexity" evidence="15">
    <location>
        <begin position="101"/>
        <end position="110"/>
    </location>
</feature>
<gene>
    <name evidence="19" type="ORF">CLV48_11743</name>
</gene>
<evidence type="ECO:0000256" key="4">
    <source>
        <dbReference type="ARBA" id="ARBA00022452"/>
    </source>
</evidence>
<dbReference type="AlphaFoldDB" id="A0A2P8DPV1"/>
<dbReference type="GO" id="GO:0015159">
    <property type="term" value="F:polysaccharide transmembrane transporter activity"/>
    <property type="evidence" value="ECO:0007669"/>
    <property type="project" value="InterPro"/>
</dbReference>
<evidence type="ECO:0000259" key="17">
    <source>
        <dbReference type="Pfam" id="PF10531"/>
    </source>
</evidence>
<dbReference type="SUPFAM" id="SSF142984">
    <property type="entry name" value="Nqo1 middle domain-like"/>
    <property type="match status" value="1"/>
</dbReference>
<evidence type="ECO:0000256" key="14">
    <source>
        <dbReference type="ARBA" id="ARBA00023288"/>
    </source>
</evidence>
<organism evidence="19 20">
    <name type="scientific">Cecembia rubra</name>
    <dbReference type="NCBI Taxonomy" id="1485585"/>
    <lineage>
        <taxon>Bacteria</taxon>
        <taxon>Pseudomonadati</taxon>
        <taxon>Bacteroidota</taxon>
        <taxon>Cytophagia</taxon>
        <taxon>Cytophagales</taxon>
        <taxon>Cyclobacteriaceae</taxon>
        <taxon>Cecembia</taxon>
    </lineage>
</organism>
<keyword evidence="3" id="KW-0813">Transport</keyword>
<feature type="domain" description="Soluble ligand binding" evidence="17">
    <location>
        <begin position="341"/>
        <end position="385"/>
    </location>
</feature>
<feature type="domain" description="Soluble ligand binding" evidence="17">
    <location>
        <begin position="512"/>
        <end position="557"/>
    </location>
</feature>
<dbReference type="InterPro" id="IPR019554">
    <property type="entry name" value="Soluble_ligand-bd"/>
</dbReference>
<keyword evidence="11" id="KW-0472">Membrane</keyword>
<keyword evidence="7" id="KW-0732">Signal</keyword>
<dbReference type="OrthoDB" id="9808948at2"/>
<comment type="subcellular location">
    <subcellularLocation>
        <location evidence="1">Cell outer membrane</location>
        <topology evidence="1">Multi-pass membrane protein</topology>
    </subcellularLocation>
</comment>
<dbReference type="PANTHER" id="PTHR33619">
    <property type="entry name" value="POLYSACCHARIDE EXPORT PROTEIN GFCE-RELATED"/>
    <property type="match status" value="1"/>
</dbReference>
<evidence type="ECO:0000256" key="6">
    <source>
        <dbReference type="ARBA" id="ARBA00022692"/>
    </source>
</evidence>
<dbReference type="GO" id="GO:0006811">
    <property type="term" value="P:monoatomic ion transport"/>
    <property type="evidence" value="ECO:0007669"/>
    <property type="project" value="UniProtKB-KW"/>
</dbReference>
<dbReference type="Gene3D" id="3.10.560.10">
    <property type="entry name" value="Outer membrane lipoprotein wza domain like"/>
    <property type="match status" value="6"/>
</dbReference>
<keyword evidence="4" id="KW-1134">Transmembrane beta strand</keyword>
<evidence type="ECO:0000259" key="16">
    <source>
        <dbReference type="Pfam" id="PF02563"/>
    </source>
</evidence>
<reference evidence="19 20" key="1">
    <citation type="submission" date="2018-03" db="EMBL/GenBank/DDBJ databases">
        <title>Genomic Encyclopedia of Archaeal and Bacterial Type Strains, Phase II (KMG-II): from individual species to whole genera.</title>
        <authorList>
            <person name="Goeker M."/>
        </authorList>
    </citation>
    <scope>NUCLEOTIDE SEQUENCE [LARGE SCALE GENOMIC DNA]</scope>
    <source>
        <strain evidence="19 20">DSM 28057</strain>
    </source>
</reference>
<keyword evidence="20" id="KW-1185">Reference proteome</keyword>
<dbReference type="GO" id="GO:0015288">
    <property type="term" value="F:porin activity"/>
    <property type="evidence" value="ECO:0007669"/>
    <property type="project" value="UniProtKB-KW"/>
</dbReference>
<evidence type="ECO:0000256" key="12">
    <source>
        <dbReference type="ARBA" id="ARBA00023139"/>
    </source>
</evidence>
<accession>A0A2P8DPV1</accession>
<keyword evidence="6" id="KW-0812">Transmembrane</keyword>
<dbReference type="PANTHER" id="PTHR33619:SF3">
    <property type="entry name" value="POLYSACCHARIDE EXPORT PROTEIN GFCE-RELATED"/>
    <property type="match status" value="1"/>
</dbReference>
<name>A0A2P8DPV1_9BACT</name>
<feature type="domain" description="SLBB" evidence="18">
    <location>
        <begin position="605"/>
        <end position="681"/>
    </location>
</feature>
<feature type="compositionally biased region" description="Basic and acidic residues" evidence="15">
    <location>
        <begin position="112"/>
        <end position="121"/>
    </location>
</feature>
<protein>
    <submittedName>
        <fullName evidence="19">Protein involved in polysaccharide export with SLBB domain</fullName>
    </submittedName>
</protein>
<dbReference type="GO" id="GO:0046930">
    <property type="term" value="C:pore complex"/>
    <property type="evidence" value="ECO:0007669"/>
    <property type="project" value="UniProtKB-KW"/>
</dbReference>
<keyword evidence="9" id="KW-0406">Ion transport</keyword>
<dbReference type="Pfam" id="PF10531">
    <property type="entry name" value="SLBB"/>
    <property type="match status" value="4"/>
</dbReference>